<dbReference type="InParanoid" id="D8Q6J3"/>
<evidence type="ECO:0000313" key="2">
    <source>
        <dbReference type="Proteomes" id="UP000007431"/>
    </source>
</evidence>
<proteinExistence type="predicted"/>
<keyword evidence="2" id="KW-1185">Reference proteome</keyword>
<dbReference type="GeneID" id="9587123"/>
<dbReference type="VEuPathDB" id="FungiDB:SCHCODRAFT_02579972"/>
<accession>D8Q6J3</accession>
<dbReference type="KEGG" id="scm:SCHCO_02579972"/>
<protein>
    <recommendedName>
        <fullName evidence="3">F-box domain-containing protein</fullName>
    </recommendedName>
</protein>
<sequence>MAATHVASIYELVDLIARELRGASGDRALVPLVTVSRFVGSVALDVLWETQEDLAPLFCVLRHVVILNPDKWTIDIPTQNGPVELKTRVITSTRLLCRGPPESAKRVISTRGWARMQLYAARIKIIDNTQTPGLVNEGALPLTLDPRLARAAARYGVLLPRLHTMHIPLRLGAFFYRFRLGVNSDTGDLGSPMVSLYLAGRRKCIANLYPLTNVVSIAIAIDRQLAHLAILRGLPALETLSLHDVDCIITTTEVAVAPGFRALKYLRIRGPWNLFKTAFLLRKLSSRPLALKGIIFYGWTDYRDRRSKEENACDMHAAIREVCDRDTLKRLVIPTPAVGRWDARKWLSDLLPFPNIDMVVVRVMSVHTKLKTQSILELMGAAWPQLTTLIFRTPPIDKHNLDAPRPLSGYLSSLAPLATHFPRLRLAEFQDLDTTHVPQALSVDDERRISGRDLWLYLPMNTRRRNTIELINWYLASLVPLNTPLHIDAWWAIWQTKRRNVEGQYCLKEPSSPPSQGLRWIEDW</sequence>
<dbReference type="HOGENOM" id="CLU_019660_0_0_1"/>
<dbReference type="Proteomes" id="UP000007431">
    <property type="component" value="Unassembled WGS sequence"/>
</dbReference>
<gene>
    <name evidence="1" type="ORF">SCHCODRAFT_110181</name>
</gene>
<evidence type="ECO:0008006" key="3">
    <source>
        <dbReference type="Google" id="ProtNLM"/>
    </source>
</evidence>
<dbReference type="RefSeq" id="XP_003031149.1">
    <property type="nucleotide sequence ID" value="XM_003031103.1"/>
</dbReference>
<dbReference type="OrthoDB" id="10597927at2759"/>
<name>D8Q6J3_SCHCM</name>
<evidence type="ECO:0000313" key="1">
    <source>
        <dbReference type="EMBL" id="EFI96246.1"/>
    </source>
</evidence>
<reference evidence="1 2" key="1">
    <citation type="journal article" date="2010" name="Nat. Biotechnol.">
        <title>Genome sequence of the model mushroom Schizophyllum commune.</title>
        <authorList>
            <person name="Ohm R.A."/>
            <person name="de Jong J.F."/>
            <person name="Lugones L.G."/>
            <person name="Aerts A."/>
            <person name="Kothe E."/>
            <person name="Stajich J.E."/>
            <person name="de Vries R.P."/>
            <person name="Record E."/>
            <person name="Levasseur A."/>
            <person name="Baker S.E."/>
            <person name="Bartholomew K.A."/>
            <person name="Coutinho P.M."/>
            <person name="Erdmann S."/>
            <person name="Fowler T.J."/>
            <person name="Gathman A.C."/>
            <person name="Lombard V."/>
            <person name="Henrissat B."/>
            <person name="Knabe N."/>
            <person name="Kuees U."/>
            <person name="Lilly W.W."/>
            <person name="Lindquist E."/>
            <person name="Lucas S."/>
            <person name="Magnuson J.K."/>
            <person name="Piumi F."/>
            <person name="Raudaskoski M."/>
            <person name="Salamov A."/>
            <person name="Schmutz J."/>
            <person name="Schwarze F.W.M.R."/>
            <person name="vanKuyk P.A."/>
            <person name="Horton J.S."/>
            <person name="Grigoriev I.V."/>
            <person name="Woesten H.A.B."/>
        </authorList>
    </citation>
    <scope>NUCLEOTIDE SEQUENCE [LARGE SCALE GENOMIC DNA]</scope>
    <source>
        <strain evidence="2">H4-8 / FGSC 9210</strain>
    </source>
</reference>
<organism evidence="2">
    <name type="scientific">Schizophyllum commune (strain H4-8 / FGSC 9210)</name>
    <name type="common">Split gill fungus</name>
    <dbReference type="NCBI Taxonomy" id="578458"/>
    <lineage>
        <taxon>Eukaryota</taxon>
        <taxon>Fungi</taxon>
        <taxon>Dikarya</taxon>
        <taxon>Basidiomycota</taxon>
        <taxon>Agaricomycotina</taxon>
        <taxon>Agaricomycetes</taxon>
        <taxon>Agaricomycetidae</taxon>
        <taxon>Agaricales</taxon>
        <taxon>Schizophyllaceae</taxon>
        <taxon>Schizophyllum</taxon>
    </lineage>
</organism>
<dbReference type="EMBL" id="GL377307">
    <property type="protein sequence ID" value="EFI96246.1"/>
    <property type="molecule type" value="Genomic_DNA"/>
</dbReference>
<dbReference type="AlphaFoldDB" id="D8Q6J3"/>
<feature type="non-terminal residue" evidence="1">
    <location>
        <position position="524"/>
    </location>
</feature>